<comment type="caution">
    <text evidence="8">The sequence shown here is derived from an EMBL/GenBank/DDBJ whole genome shotgun (WGS) entry which is preliminary data.</text>
</comment>
<evidence type="ECO:0000256" key="5">
    <source>
        <dbReference type="SAM" id="MobiDB-lite"/>
    </source>
</evidence>
<feature type="transmembrane region" description="Helical" evidence="6">
    <location>
        <begin position="182"/>
        <end position="203"/>
    </location>
</feature>
<feature type="domain" description="Major facilitator superfamily (MFS) profile" evidence="7">
    <location>
        <begin position="29"/>
        <end position="512"/>
    </location>
</feature>
<feature type="transmembrane region" description="Helical" evidence="6">
    <location>
        <begin position="154"/>
        <end position="176"/>
    </location>
</feature>
<evidence type="ECO:0000256" key="1">
    <source>
        <dbReference type="ARBA" id="ARBA00004141"/>
    </source>
</evidence>
<feature type="transmembrane region" description="Helical" evidence="6">
    <location>
        <begin position="215"/>
        <end position="234"/>
    </location>
</feature>
<dbReference type="PANTHER" id="PTHR42718">
    <property type="entry name" value="MAJOR FACILITATOR SUPERFAMILY MULTIDRUG TRANSPORTER MFSC"/>
    <property type="match status" value="1"/>
</dbReference>
<dbReference type="Gene3D" id="1.20.1720.10">
    <property type="entry name" value="Multidrug resistance protein D"/>
    <property type="match status" value="2"/>
</dbReference>
<dbReference type="Pfam" id="PF07690">
    <property type="entry name" value="MFS_1"/>
    <property type="match status" value="1"/>
</dbReference>
<dbReference type="InterPro" id="IPR011701">
    <property type="entry name" value="MFS"/>
</dbReference>
<evidence type="ECO:0000256" key="4">
    <source>
        <dbReference type="ARBA" id="ARBA00023136"/>
    </source>
</evidence>
<dbReference type="InterPro" id="IPR020846">
    <property type="entry name" value="MFS_dom"/>
</dbReference>
<evidence type="ECO:0000256" key="2">
    <source>
        <dbReference type="ARBA" id="ARBA00022692"/>
    </source>
</evidence>
<feature type="transmembrane region" description="Helical" evidence="6">
    <location>
        <begin position="29"/>
        <end position="58"/>
    </location>
</feature>
<dbReference type="SUPFAM" id="SSF103473">
    <property type="entry name" value="MFS general substrate transporter"/>
    <property type="match status" value="1"/>
</dbReference>
<feature type="transmembrane region" description="Helical" evidence="6">
    <location>
        <begin position="240"/>
        <end position="263"/>
    </location>
</feature>
<feature type="transmembrane region" description="Helical" evidence="6">
    <location>
        <begin position="283"/>
        <end position="305"/>
    </location>
</feature>
<name>A0ABW9A3K5_9BURK</name>
<sequence length="516" mass="52924">MTTESPALPCSEIPSSPPSASVRRSPAAIVAAVCLAALVLPLSFSGGALATPAIGAYFNGSPLALNWITNAFMLTFGSCLMAAGTLADRYGRKRIFICGIAGFTLLTLLIALAPGLIALNVLRAVQGLAAAAALAGGSAALAQEFEGHARTRVFSLMGTVFGIGLAFGPLSSGVLIDRFGWRAVFCVPLLFGLASLLLGLRYLRETVNPQASRVDWGGILSFTAMLALLTTGLLEAPARGWSAPVTLALLAAALLSLSLFIAIERRIAEPMLDLRLFRFPAFVGVQLLPVATCFCFVVLLVLLPIRFIGIEGRSPMAAGVLMIALSAPILVMPAVAVWLSGRLPAGLISGVGLLVAGVGLLWLGQVEVGASAAAILPPMLLTGIGAGLPWGLMDGLSVSVVPREQAGMASGIFSTIRVAGEGVSLALVSAALSYLIAASLPPAALHLQTASGMAPAAQGLAIGDMSNALSQGWSALQLQQVYQGAFRSLSEGLALLTIASALAVFWFLRGGTVARS</sequence>
<keyword evidence="3 6" id="KW-1133">Transmembrane helix</keyword>
<feature type="transmembrane region" description="Helical" evidence="6">
    <location>
        <begin position="124"/>
        <end position="142"/>
    </location>
</feature>
<evidence type="ECO:0000313" key="9">
    <source>
        <dbReference type="Proteomes" id="UP001629246"/>
    </source>
</evidence>
<dbReference type="Proteomes" id="UP001629246">
    <property type="component" value="Unassembled WGS sequence"/>
</dbReference>
<protein>
    <submittedName>
        <fullName evidence="8">MFS transporter</fullName>
    </submittedName>
</protein>
<dbReference type="PROSITE" id="PS00216">
    <property type="entry name" value="SUGAR_TRANSPORT_1"/>
    <property type="match status" value="1"/>
</dbReference>
<feature type="region of interest" description="Disordered" evidence="5">
    <location>
        <begin position="1"/>
        <end position="21"/>
    </location>
</feature>
<dbReference type="InterPro" id="IPR036259">
    <property type="entry name" value="MFS_trans_sf"/>
</dbReference>
<accession>A0ABW9A3K5</accession>
<keyword evidence="4 6" id="KW-0472">Membrane</keyword>
<feature type="transmembrane region" description="Helical" evidence="6">
    <location>
        <begin position="346"/>
        <end position="364"/>
    </location>
</feature>
<reference evidence="8 9" key="1">
    <citation type="journal article" date="2024" name="Chem. Sci.">
        <title>Discovery of megapolipeptins by genome mining of a Burkholderiales bacteria collection.</title>
        <authorList>
            <person name="Paulo B.S."/>
            <person name="Recchia M.J.J."/>
            <person name="Lee S."/>
            <person name="Fergusson C.H."/>
            <person name="Romanowski S.B."/>
            <person name="Hernandez A."/>
            <person name="Krull N."/>
            <person name="Liu D.Y."/>
            <person name="Cavanagh H."/>
            <person name="Bos A."/>
            <person name="Gray C.A."/>
            <person name="Murphy B.T."/>
            <person name="Linington R.G."/>
            <person name="Eustaquio A.S."/>
        </authorList>
    </citation>
    <scope>NUCLEOTIDE SEQUENCE [LARGE SCALE GENOMIC DNA]</scope>
    <source>
        <strain evidence="8 9">RL21-008-BIB-A</strain>
    </source>
</reference>
<gene>
    <name evidence="8" type="ORF">PQR62_03125</name>
</gene>
<feature type="transmembrane region" description="Helical" evidence="6">
    <location>
        <begin position="95"/>
        <end position="118"/>
    </location>
</feature>
<dbReference type="CDD" id="cd17321">
    <property type="entry name" value="MFS_MMR_MDR_like"/>
    <property type="match status" value="1"/>
</dbReference>
<evidence type="ECO:0000313" key="8">
    <source>
        <dbReference type="EMBL" id="MFL9923243.1"/>
    </source>
</evidence>
<keyword evidence="2 6" id="KW-0812">Transmembrane</keyword>
<dbReference type="InterPro" id="IPR005829">
    <property type="entry name" value="Sugar_transporter_CS"/>
</dbReference>
<evidence type="ECO:0000256" key="3">
    <source>
        <dbReference type="ARBA" id="ARBA00022989"/>
    </source>
</evidence>
<keyword evidence="9" id="KW-1185">Reference proteome</keyword>
<proteinExistence type="predicted"/>
<comment type="subcellular location">
    <subcellularLocation>
        <location evidence="1">Membrane</location>
        <topology evidence="1">Multi-pass membrane protein</topology>
    </subcellularLocation>
</comment>
<dbReference type="PRINTS" id="PR01036">
    <property type="entry name" value="TCRTETB"/>
</dbReference>
<evidence type="ECO:0000259" key="7">
    <source>
        <dbReference type="PROSITE" id="PS50850"/>
    </source>
</evidence>
<dbReference type="PROSITE" id="PS50850">
    <property type="entry name" value="MFS"/>
    <property type="match status" value="1"/>
</dbReference>
<dbReference type="PANTHER" id="PTHR42718:SF49">
    <property type="entry name" value="EXPORT PROTEIN"/>
    <property type="match status" value="1"/>
</dbReference>
<feature type="transmembrane region" description="Helical" evidence="6">
    <location>
        <begin position="414"/>
        <end position="437"/>
    </location>
</feature>
<dbReference type="RefSeq" id="WP_408154721.1">
    <property type="nucleotide sequence ID" value="NZ_JAQQFM010000002.1"/>
</dbReference>
<dbReference type="EMBL" id="JAQQFM010000002">
    <property type="protein sequence ID" value="MFL9923243.1"/>
    <property type="molecule type" value="Genomic_DNA"/>
</dbReference>
<feature type="transmembrane region" description="Helical" evidence="6">
    <location>
        <begin position="64"/>
        <end position="83"/>
    </location>
</feature>
<feature type="transmembrane region" description="Helical" evidence="6">
    <location>
        <begin position="492"/>
        <end position="508"/>
    </location>
</feature>
<evidence type="ECO:0000256" key="6">
    <source>
        <dbReference type="SAM" id="Phobius"/>
    </source>
</evidence>
<feature type="transmembrane region" description="Helical" evidence="6">
    <location>
        <begin position="370"/>
        <end position="393"/>
    </location>
</feature>
<organism evidence="8 9">
    <name type="scientific">Herbaspirillum lusitanum</name>
    <dbReference type="NCBI Taxonomy" id="213312"/>
    <lineage>
        <taxon>Bacteria</taxon>
        <taxon>Pseudomonadati</taxon>
        <taxon>Pseudomonadota</taxon>
        <taxon>Betaproteobacteria</taxon>
        <taxon>Burkholderiales</taxon>
        <taxon>Oxalobacteraceae</taxon>
        <taxon>Herbaspirillum</taxon>
    </lineage>
</organism>
<feature type="transmembrane region" description="Helical" evidence="6">
    <location>
        <begin position="317"/>
        <end position="339"/>
    </location>
</feature>